<keyword evidence="6" id="KW-1185">Reference proteome</keyword>
<dbReference type="InterPro" id="IPR047589">
    <property type="entry name" value="DUF11_rpt"/>
</dbReference>
<evidence type="ECO:0000259" key="4">
    <source>
        <dbReference type="Pfam" id="PF01345"/>
    </source>
</evidence>
<reference evidence="5 6" key="1">
    <citation type="submission" date="2017-05" db="EMBL/GenBank/DDBJ databases">
        <authorList>
            <person name="Varghese N."/>
            <person name="Submissions S."/>
        </authorList>
    </citation>
    <scope>NUCLEOTIDE SEQUENCE [LARGE SCALE GENOMIC DNA]</scope>
    <source>
        <strain evidence="5 6">DSM 18015</strain>
    </source>
</reference>
<dbReference type="NCBIfam" id="TIGR01451">
    <property type="entry name" value="B_ant_repeat"/>
    <property type="match status" value="1"/>
</dbReference>
<dbReference type="Gene3D" id="2.60.40.10">
    <property type="entry name" value="Immunoglobulins"/>
    <property type="match status" value="1"/>
</dbReference>
<dbReference type="PANTHER" id="PTHR22870">
    <property type="entry name" value="REGULATOR OF CHROMOSOME CONDENSATION"/>
    <property type="match status" value="1"/>
</dbReference>
<dbReference type="EMBL" id="FXUO01000005">
    <property type="protein sequence ID" value="SMP94182.1"/>
    <property type="molecule type" value="Genomic_DNA"/>
</dbReference>
<dbReference type="PANTHER" id="PTHR22870:SF408">
    <property type="entry name" value="OS09G0560450 PROTEIN"/>
    <property type="match status" value="1"/>
</dbReference>
<dbReference type="InterPro" id="IPR001434">
    <property type="entry name" value="OmcB-like_DUF11"/>
</dbReference>
<dbReference type="Gene3D" id="2.130.10.30">
    <property type="entry name" value="Regulator of chromosome condensation 1/beta-lactamase-inhibitor protein II"/>
    <property type="match status" value="2"/>
</dbReference>
<feature type="chain" id="PRO_5045974307" evidence="3">
    <location>
        <begin position="30"/>
        <end position="1528"/>
    </location>
</feature>
<keyword evidence="3" id="KW-0732">Signal</keyword>
<keyword evidence="1" id="KW-0677">Repeat</keyword>
<dbReference type="PROSITE" id="PS50012">
    <property type="entry name" value="RCC1_3"/>
    <property type="match status" value="1"/>
</dbReference>
<dbReference type="RefSeq" id="WP_283417096.1">
    <property type="nucleotide sequence ID" value="NZ_FXUO01000005.1"/>
</dbReference>
<evidence type="ECO:0000256" key="3">
    <source>
        <dbReference type="SAM" id="SignalP"/>
    </source>
</evidence>
<dbReference type="InterPro" id="IPR013783">
    <property type="entry name" value="Ig-like_fold"/>
</dbReference>
<evidence type="ECO:0000256" key="2">
    <source>
        <dbReference type="SAM" id="MobiDB-lite"/>
    </source>
</evidence>
<feature type="domain" description="DUF11" evidence="4">
    <location>
        <begin position="530"/>
        <end position="652"/>
    </location>
</feature>
<evidence type="ECO:0000256" key="1">
    <source>
        <dbReference type="ARBA" id="ARBA00022737"/>
    </source>
</evidence>
<dbReference type="Pfam" id="PF01345">
    <property type="entry name" value="DUF11"/>
    <property type="match status" value="1"/>
</dbReference>
<evidence type="ECO:0000313" key="5">
    <source>
        <dbReference type="EMBL" id="SMP94182.1"/>
    </source>
</evidence>
<feature type="signal peptide" evidence="3">
    <location>
        <begin position="1"/>
        <end position="29"/>
    </location>
</feature>
<dbReference type="Proteomes" id="UP001158050">
    <property type="component" value="Unassembled WGS sequence"/>
</dbReference>
<sequence>MKKNNLQFLQPFKLILIIMMVCSSNYLFADGSKDLYPNGVSGYRAYLRSATTDNGWLSSWPFPNEGTHYVYAVAGETITLASSAQNGGNGRIRMYAPNGTEVVNNTNNGQISNRNAELAGPLYPGEATGGNRYAAIQYSVTTTGIYRVQFIARGFSEPFNTTINANGTWTQDSSSNIYAWDVSVRDAANTVWIPGRVYTNTFCLSSSVQFPESNGFYGKIYVLTKDGYTYRIDGNGINGMFFQLFANNNGFVNSVTGVPLYKSMAAVNATTLAQIKNPNTADNMHITHKLFYTLPANDLPISATGAVPGGSTWVKNAVVSPNVSGVGVVGVEGTPGQVSNKGGNIQFTTAAAGRYSITLESTALPAAFVTRILTGNASIGANNVLWDGKDGNGNDLPAGNQPVKVSVKMQTGEVHFPFFDIEYNKNGIKIELLDHNNLNNVVSDLIYWDDTDVPNGTVGTNPRSSNPKNNSHLPPTNSAGISSNTNGHTFGAGVTGTGNMFGNDSGLDTWAFIESSPVVVNTNVEVKSADLKISEITPNKTSVAAGDNLTYTIKVKNDGPSNVSGAPFTFIIPIGFDPQSFTFAGNGCGSQAVALTYNVTTRTYSSTLNLPNGCEITYSITLIANAAITPGSKQVQATILRTNDITDPDATNPNPAVPPTDAQYECTNNGLGGSCNNILTNNIVTVSGGGGTTGACNPNTFLNSSDSNTLYYDNIVSSFHGTIARETDGTVKIWGEDTKPDGDTDQLVPTALTPANGYNYTGTILHFTAGSNGAISGAPMQYAILTTDGLWVWGRNGADPNGGNAGALLSDVLKGGTLNGSPTNRRFAKVTINGQANGMPSGIVPTDVKMMFGTYGALAIVTNNGDVYMLSFANNRNGNGAVSNTGTVWNRVKTGAGATDFLTNVVAVRGSTWGMIALTNDGKLYTWGQQTYLGNGTAQTQRLYATEMPNLPVTPKMIGMTAHDSGGSTYYLLGTNGRLYSLGNNNYRQLGDFTTTARTSWVQVHKPNAIVGGSTDSGTFMDDIVWISPNEHDNYNIASVSAISSSGKLYSWGRNSSMMIGGTANSTNYDPIYMPGGLNATDVIMAVEIGGHTSIAVKQCSQRYGYVGHRTNGSMGDGTSVDATENTYNFTNTGILNLCGAIGVPSAPTVQNLKICSGSTANLANAHTSALPSGYTLEWYTSSTMIPANKVADPTTVTAGTYYAFYVSSLANCGTPAASNPVTVSYYTAADPEYANCNNTAEICTKSVSGESFSWNYNGNAPSNPVTQTFTQPAANYGFILDIYSLDNSFNMDINGTLLAPQEMQFSTSAQSAPNIRFKADGAQWQIGSVPAIWMMNGTASSPVIRVQISPAGSVKMYGKRSDNAALEELELFDPVTTNVMSFNTIVWNTASSNTVIATQTVVGPTKLSGYGYGLNTVPCECIKPGMPGTPDGYTKVGVLTKAGITNKTGNISWPENVPNGHIVMDSAEKGFVITHMTTVQRDALIAIDGMLIYNTDLQCVQMYRGATTPVIEPLRTGWNCIKRGCNE</sequence>
<name>A0ABY1R4Z5_9FLAO</name>
<protein>
    <submittedName>
        <fullName evidence="5">Conserved repeat domain-containing protein</fullName>
    </submittedName>
</protein>
<dbReference type="InterPro" id="IPR009091">
    <property type="entry name" value="RCC1/BLIP-II"/>
</dbReference>
<dbReference type="InterPro" id="IPR051210">
    <property type="entry name" value="Ub_ligase/GEF_domain"/>
</dbReference>
<dbReference type="SUPFAM" id="SSF50985">
    <property type="entry name" value="RCC1/BLIP-II"/>
    <property type="match status" value="1"/>
</dbReference>
<dbReference type="InterPro" id="IPR000408">
    <property type="entry name" value="Reg_chr_condens"/>
</dbReference>
<proteinExistence type="predicted"/>
<gene>
    <name evidence="5" type="ORF">SAMN05421679_105266</name>
</gene>
<accession>A0ABY1R4Z5</accession>
<feature type="region of interest" description="Disordered" evidence="2">
    <location>
        <begin position="456"/>
        <end position="489"/>
    </location>
</feature>
<comment type="caution">
    <text evidence="5">The sequence shown here is derived from an EMBL/GenBank/DDBJ whole genome shotgun (WGS) entry which is preliminary data.</text>
</comment>
<organism evidence="5 6">
    <name type="scientific">Epilithonimonas pallida</name>
    <dbReference type="NCBI Taxonomy" id="373671"/>
    <lineage>
        <taxon>Bacteria</taxon>
        <taxon>Pseudomonadati</taxon>
        <taxon>Bacteroidota</taxon>
        <taxon>Flavobacteriia</taxon>
        <taxon>Flavobacteriales</taxon>
        <taxon>Weeksellaceae</taxon>
        <taxon>Chryseobacterium group</taxon>
        <taxon>Epilithonimonas</taxon>
    </lineage>
</organism>
<evidence type="ECO:0000313" key="6">
    <source>
        <dbReference type="Proteomes" id="UP001158050"/>
    </source>
</evidence>
<feature type="compositionally biased region" description="Polar residues" evidence="2">
    <location>
        <begin position="457"/>
        <end position="488"/>
    </location>
</feature>